<dbReference type="RefSeq" id="WP_226748524.1">
    <property type="nucleotide sequence ID" value="NZ_JAJATZ010000005.1"/>
</dbReference>
<dbReference type="PANTHER" id="PTHR42815">
    <property type="entry name" value="FAD-BINDING, PUTATIVE (AFU_ORTHOLOGUE AFUA_6G07600)-RELATED"/>
    <property type="match status" value="1"/>
</dbReference>
<dbReference type="InterPro" id="IPR011576">
    <property type="entry name" value="Pyridox_Oxase_N"/>
</dbReference>
<gene>
    <name evidence="2" type="ORF">LGQ03_11525</name>
</gene>
<evidence type="ECO:0000313" key="3">
    <source>
        <dbReference type="Proteomes" id="UP001138961"/>
    </source>
</evidence>
<keyword evidence="3" id="KW-1185">Reference proteome</keyword>
<protein>
    <submittedName>
        <fullName evidence="2">Pyridoxamine 5'-phosphate oxidase family protein</fullName>
    </submittedName>
</protein>
<reference evidence="2" key="1">
    <citation type="submission" date="2021-10" db="EMBL/GenBank/DDBJ databases">
        <title>Loktanella gaetbuli sp. nov., isolated from a tidal flat.</title>
        <authorList>
            <person name="Park S."/>
            <person name="Yoon J.-H."/>
        </authorList>
    </citation>
    <scope>NUCLEOTIDE SEQUENCE</scope>
    <source>
        <strain evidence="2">TSTF-M6</strain>
    </source>
</reference>
<evidence type="ECO:0000259" key="1">
    <source>
        <dbReference type="Pfam" id="PF01243"/>
    </source>
</evidence>
<proteinExistence type="predicted"/>
<dbReference type="InterPro" id="IPR012349">
    <property type="entry name" value="Split_barrel_FMN-bd"/>
</dbReference>
<feature type="domain" description="Pyridoxamine 5'-phosphate oxidase N-terminal" evidence="1">
    <location>
        <begin position="29"/>
        <end position="149"/>
    </location>
</feature>
<name>A0ABS8BVY5_9RHOB</name>
<dbReference type="NCBIfam" id="TIGR04025">
    <property type="entry name" value="PPOX_FMN_DR2398"/>
    <property type="match status" value="1"/>
</dbReference>
<dbReference type="Pfam" id="PF01243">
    <property type="entry name" value="PNPOx_N"/>
    <property type="match status" value="1"/>
</dbReference>
<organism evidence="2 3">
    <name type="scientific">Loktanella gaetbuli</name>
    <dbReference type="NCBI Taxonomy" id="2881335"/>
    <lineage>
        <taxon>Bacteria</taxon>
        <taxon>Pseudomonadati</taxon>
        <taxon>Pseudomonadota</taxon>
        <taxon>Alphaproteobacteria</taxon>
        <taxon>Rhodobacterales</taxon>
        <taxon>Roseobacteraceae</taxon>
        <taxon>Loktanella</taxon>
    </lineage>
</organism>
<sequence length="200" mass="21837">MTPVSSVDELAAIYGPAVPRSLTKVRDRLTPAYRTWINAARFVVVSTVGPEGTDGSPRGDVGPVVRIADDRRLLMPDWMGNNRIDTLRNIVRDPRVSLMFMVPGSNNVVRVNGHAIVTVDADVTQQFEQRGKHPRSVVVISVTEVYFQCAKAIMRSALWSGEDHSAALPKAGDLLQEVEPDFDGAAYDAGYAAAAEAKMW</sequence>
<dbReference type="EMBL" id="JAJATZ010000005">
    <property type="protein sequence ID" value="MCB5199867.1"/>
    <property type="molecule type" value="Genomic_DNA"/>
</dbReference>
<accession>A0ABS8BVY5</accession>
<evidence type="ECO:0000313" key="2">
    <source>
        <dbReference type="EMBL" id="MCB5199867.1"/>
    </source>
</evidence>
<dbReference type="PANTHER" id="PTHR42815:SF2">
    <property type="entry name" value="FAD-BINDING, PUTATIVE (AFU_ORTHOLOGUE AFUA_6G07600)-RELATED"/>
    <property type="match status" value="1"/>
</dbReference>
<dbReference type="Gene3D" id="2.30.110.10">
    <property type="entry name" value="Electron Transport, Fmn-binding Protein, Chain A"/>
    <property type="match status" value="1"/>
</dbReference>
<dbReference type="InterPro" id="IPR024029">
    <property type="entry name" value="Pyridox_Oxase_FMN-dep"/>
</dbReference>
<dbReference type="SUPFAM" id="SSF50475">
    <property type="entry name" value="FMN-binding split barrel"/>
    <property type="match status" value="1"/>
</dbReference>
<comment type="caution">
    <text evidence="2">The sequence shown here is derived from an EMBL/GenBank/DDBJ whole genome shotgun (WGS) entry which is preliminary data.</text>
</comment>
<dbReference type="Proteomes" id="UP001138961">
    <property type="component" value="Unassembled WGS sequence"/>
</dbReference>